<dbReference type="InterPro" id="IPR002692">
    <property type="entry name" value="S45"/>
</dbReference>
<evidence type="ECO:0000256" key="6">
    <source>
        <dbReference type="SAM" id="Phobius"/>
    </source>
</evidence>
<name>A0A5R9J4N7_9PROT</name>
<evidence type="ECO:0000313" key="8">
    <source>
        <dbReference type="Proteomes" id="UP000305654"/>
    </source>
</evidence>
<feature type="binding site" evidence="5">
    <location>
        <position position="339"/>
    </location>
    <ligand>
        <name>Ca(2+)</name>
        <dbReference type="ChEBI" id="CHEBI:29108"/>
    </ligand>
</feature>
<organism evidence="7 8">
    <name type="scientific">Lichenicoccus roseus</name>
    <dbReference type="NCBI Taxonomy" id="2683649"/>
    <lineage>
        <taxon>Bacteria</taxon>
        <taxon>Pseudomonadati</taxon>
        <taxon>Pseudomonadota</taxon>
        <taxon>Alphaproteobacteria</taxon>
        <taxon>Acetobacterales</taxon>
        <taxon>Acetobacteraceae</taxon>
        <taxon>Lichenicoccus</taxon>
    </lineage>
</organism>
<dbReference type="GO" id="GO:0016811">
    <property type="term" value="F:hydrolase activity, acting on carbon-nitrogen (but not peptide) bonds, in linear amides"/>
    <property type="evidence" value="ECO:0007669"/>
    <property type="project" value="InterPro"/>
</dbReference>
<dbReference type="Gene3D" id="3.60.20.10">
    <property type="entry name" value="Glutamine Phosphoribosylpyrophosphate, subunit 1, domain 1"/>
    <property type="match status" value="1"/>
</dbReference>
<keyword evidence="6" id="KW-1133">Transmembrane helix</keyword>
<comment type="similarity">
    <text evidence="1">Belongs to the peptidase S45 family.</text>
</comment>
<dbReference type="OrthoDB" id="9760084at2"/>
<dbReference type="InterPro" id="IPR043147">
    <property type="entry name" value="Penicillin_amidase_A-knob"/>
</dbReference>
<gene>
    <name evidence="7" type="ORF">FE263_11075</name>
</gene>
<feature type="binding site" evidence="5">
    <location>
        <position position="336"/>
    </location>
    <ligand>
        <name>Ca(2+)</name>
        <dbReference type="ChEBI" id="CHEBI:29108"/>
    </ligand>
</feature>
<evidence type="ECO:0000256" key="5">
    <source>
        <dbReference type="PIRSR" id="PIRSR001227-2"/>
    </source>
</evidence>
<keyword evidence="3" id="KW-0865">Zymogen</keyword>
<dbReference type="SUPFAM" id="SSF56235">
    <property type="entry name" value="N-terminal nucleophile aminohydrolases (Ntn hydrolases)"/>
    <property type="match status" value="1"/>
</dbReference>
<keyword evidence="6" id="KW-0812">Transmembrane</keyword>
<comment type="cofactor">
    <cofactor evidence="5">
        <name>Ca(2+)</name>
        <dbReference type="ChEBI" id="CHEBI:29108"/>
    </cofactor>
    <text evidence="5">Binds 1 Ca(2+) ion per dimer.</text>
</comment>
<proteinExistence type="inferred from homology"/>
<dbReference type="InterPro" id="IPR023343">
    <property type="entry name" value="Penicillin_amidase_dom1"/>
</dbReference>
<comment type="caution">
    <text evidence="7">The sequence shown here is derived from an EMBL/GenBank/DDBJ whole genome shotgun (WGS) entry which is preliminary data.</text>
</comment>
<dbReference type="RefSeq" id="WP_138326047.1">
    <property type="nucleotide sequence ID" value="NZ_VCDI01000003.1"/>
</dbReference>
<dbReference type="Gene3D" id="1.10.439.10">
    <property type="entry name" value="Penicillin Amidohydrolase, domain 1"/>
    <property type="match status" value="1"/>
</dbReference>
<sequence length="789" mass="84292">MLETRSPRSRATDLKRLARLAGATTGLILLAIFGVAVSVWWTLPPSRQTLRVAGLAHPVAITLDGTGIPRIRARSAEDAAAALGFLHARDRMFQMELMRRVGSGRVAEIAGPAALPIDRMMRVLGLRRRAAAAYPILPPGVRAQLDAYSRGVNAEIAARGRFIAPEFLLSGAPEPWTPVDSLLWGRLMALTLAGNWRTELARLALSDRVPLPRQLALQPEQADVPPPQASLRPDADPELVRLASDLDHLLPRYPAAYTLPGEASDEWAVDGAHSVTGAPLLAGDPHLALGFPGLWYLARIDRPGGVLTGATAPGVPFLVLGQNTHIAWTFTSNEADTQDLFIEHPGPGGYATPGGPRPFVARTERIRVRGAPDTVITVRETRHGPVISDALPDRHGRVLAVQMEALAPTTPEHDDIAAGLAALDDATTVAQAGRAAAASAAPVQNLLVADRNRIALFTTGMVPVRRAGDGSFPQDGADGAHDWTGAASGDALPHVVSPASGHLLNGNERTAGPDFPVYMGRDWTGDWRARRIRELLERRPQHDVDDFVRMQVDTTSAFAGAVLPGLLARPLHPASGSRSAVSLALLSGWDGRITGDAPQPLIFNAWMQRFVADRLQALDIDQAIVGPWTDFAAFLLGPRSGDACIDCNQALLLALDEATAGLASTHGRDPRAWRWSGPHVAVFDNAFLTALPLVRTLARRSIAIPGDDTTLFRAGSGTLGDFGARHGAAYRGVYDLADPARSRYVATPGQSGNWISAQAWNLMHRWASGDSMMIPEKPVTISASATLLP</sequence>
<dbReference type="Proteomes" id="UP000305654">
    <property type="component" value="Unassembled WGS sequence"/>
</dbReference>
<dbReference type="InterPro" id="IPR029055">
    <property type="entry name" value="Ntn_hydrolases_N"/>
</dbReference>
<dbReference type="AlphaFoldDB" id="A0A5R9J4N7"/>
<dbReference type="Pfam" id="PF01804">
    <property type="entry name" value="Penicil_amidase"/>
    <property type="match status" value="1"/>
</dbReference>
<evidence type="ECO:0000313" key="7">
    <source>
        <dbReference type="EMBL" id="TLU72585.1"/>
    </source>
</evidence>
<evidence type="ECO:0000256" key="2">
    <source>
        <dbReference type="ARBA" id="ARBA00022801"/>
    </source>
</evidence>
<reference evidence="7 8" key="1">
    <citation type="submission" date="2019-05" db="EMBL/GenBank/DDBJ databases">
        <authorList>
            <person name="Pankratov T."/>
            <person name="Grouzdev D."/>
        </authorList>
    </citation>
    <scope>NUCLEOTIDE SEQUENCE [LARGE SCALE GENOMIC DNA]</scope>
    <source>
        <strain evidence="7 8">KEBCLARHB70R</strain>
    </source>
</reference>
<protein>
    <submittedName>
        <fullName evidence="7">Penicillin acylase family protein</fullName>
    </submittedName>
</protein>
<accession>A0A5R9J4N7</accession>
<dbReference type="InterPro" id="IPR014395">
    <property type="entry name" value="Pen/GL7ACA/AHL_acylase"/>
</dbReference>
<evidence type="ECO:0000256" key="3">
    <source>
        <dbReference type="ARBA" id="ARBA00023145"/>
    </source>
</evidence>
<dbReference type="GO" id="GO:0017000">
    <property type="term" value="P:antibiotic biosynthetic process"/>
    <property type="evidence" value="ECO:0007669"/>
    <property type="project" value="InterPro"/>
</dbReference>
<dbReference type="PANTHER" id="PTHR34218:SF4">
    <property type="entry name" value="ACYL-HOMOSERINE LACTONE ACYLASE QUIP"/>
    <property type="match status" value="1"/>
</dbReference>
<dbReference type="Gene3D" id="1.10.1400.10">
    <property type="match status" value="1"/>
</dbReference>
<feature type="transmembrane region" description="Helical" evidence="6">
    <location>
        <begin position="20"/>
        <end position="43"/>
    </location>
</feature>
<dbReference type="PANTHER" id="PTHR34218">
    <property type="entry name" value="PEPTIDASE S45 PENICILLIN AMIDASE"/>
    <property type="match status" value="1"/>
</dbReference>
<feature type="binding site" evidence="5">
    <location>
        <position position="199"/>
    </location>
    <ligand>
        <name>Ca(2+)</name>
        <dbReference type="ChEBI" id="CHEBI:29108"/>
    </ligand>
</feature>
<keyword evidence="5" id="KW-0106">Calcium</keyword>
<dbReference type="Gene3D" id="2.30.120.10">
    <property type="match status" value="1"/>
</dbReference>
<dbReference type="InterPro" id="IPR043146">
    <property type="entry name" value="Penicillin_amidase_N_B-knob"/>
</dbReference>
<dbReference type="PIRSF" id="PIRSF001227">
    <property type="entry name" value="Pen_acylase"/>
    <property type="match status" value="1"/>
</dbReference>
<feature type="active site" description="Nucleophile" evidence="4">
    <location>
        <position position="264"/>
    </location>
</feature>
<dbReference type="GO" id="GO:0046872">
    <property type="term" value="F:metal ion binding"/>
    <property type="evidence" value="ECO:0007669"/>
    <property type="project" value="UniProtKB-KW"/>
</dbReference>
<keyword evidence="8" id="KW-1185">Reference proteome</keyword>
<dbReference type="EMBL" id="VCDI01000003">
    <property type="protein sequence ID" value="TLU72585.1"/>
    <property type="molecule type" value="Genomic_DNA"/>
</dbReference>
<keyword evidence="6" id="KW-0472">Membrane</keyword>
<keyword evidence="5" id="KW-0479">Metal-binding</keyword>
<keyword evidence="2" id="KW-0378">Hydrolase</keyword>
<evidence type="ECO:0000256" key="4">
    <source>
        <dbReference type="PIRSR" id="PIRSR001227-1"/>
    </source>
</evidence>
<evidence type="ECO:0000256" key="1">
    <source>
        <dbReference type="ARBA" id="ARBA00006586"/>
    </source>
</evidence>